<dbReference type="Proteomes" id="UP001597546">
    <property type="component" value="Unassembled WGS sequence"/>
</dbReference>
<name>A0ABW5TPY6_9SPHI</name>
<organism evidence="1 2">
    <name type="scientific">Pedobacter alpinus</name>
    <dbReference type="NCBI Taxonomy" id="1590643"/>
    <lineage>
        <taxon>Bacteria</taxon>
        <taxon>Pseudomonadati</taxon>
        <taxon>Bacteroidota</taxon>
        <taxon>Sphingobacteriia</taxon>
        <taxon>Sphingobacteriales</taxon>
        <taxon>Sphingobacteriaceae</taxon>
        <taxon>Pedobacter</taxon>
    </lineage>
</organism>
<keyword evidence="1" id="KW-0808">Transferase</keyword>
<evidence type="ECO:0000313" key="1">
    <source>
        <dbReference type="EMBL" id="MFD2731057.1"/>
    </source>
</evidence>
<gene>
    <name evidence="1" type="ORF">ACFSSE_05010</name>
</gene>
<accession>A0ABW5TPY6</accession>
<comment type="caution">
    <text evidence="1">The sequence shown here is derived from an EMBL/GenBank/DDBJ whole genome shotgun (WGS) entry which is preliminary data.</text>
</comment>
<dbReference type="Gene3D" id="3.90.550.10">
    <property type="entry name" value="Spore Coat Polysaccharide Biosynthesis Protein SpsA, Chain A"/>
    <property type="match status" value="1"/>
</dbReference>
<evidence type="ECO:0000313" key="2">
    <source>
        <dbReference type="Proteomes" id="UP001597546"/>
    </source>
</evidence>
<sequence>MSDLAPIILFVYNRPWHTEQTLKALMANELSAQSTLFIYSDGLKNNADEAQKTAFQQTKEIIKRENWCKEVFIVERKENFGLVKNVLDGITEVINKYGKIIVLEDDLVTSPFFLNYCNDGLNVYENISHVFSINAYQFPLDTNKIDTFLSTLATTSWGWATWKDRWNKLKLDLDYKNVIQDNKFLRQRFNLGDYDYANMLDHPKSWAIKWHYTAFLQNGLGLFPSVSLIYNIGFDGSGENCTPNEITQRLYQNKIRVTLKEDIDMDLMSKLTLYFEEAPAEKVSQYVKIKRFIKKIISPKH</sequence>
<proteinExistence type="predicted"/>
<dbReference type="GO" id="GO:0016740">
    <property type="term" value="F:transferase activity"/>
    <property type="evidence" value="ECO:0007669"/>
    <property type="project" value="UniProtKB-KW"/>
</dbReference>
<dbReference type="EMBL" id="JBHULV010000014">
    <property type="protein sequence ID" value="MFD2731057.1"/>
    <property type="molecule type" value="Genomic_DNA"/>
</dbReference>
<dbReference type="InterPro" id="IPR029044">
    <property type="entry name" value="Nucleotide-diphossugar_trans"/>
</dbReference>
<reference evidence="2" key="1">
    <citation type="journal article" date="2019" name="Int. J. Syst. Evol. Microbiol.">
        <title>The Global Catalogue of Microorganisms (GCM) 10K type strain sequencing project: providing services to taxonomists for standard genome sequencing and annotation.</title>
        <authorList>
            <consortium name="The Broad Institute Genomics Platform"/>
            <consortium name="The Broad Institute Genome Sequencing Center for Infectious Disease"/>
            <person name="Wu L."/>
            <person name="Ma J."/>
        </authorList>
    </citation>
    <scope>NUCLEOTIDE SEQUENCE [LARGE SCALE GENOMIC DNA]</scope>
    <source>
        <strain evidence="2">KCTC 42456</strain>
    </source>
</reference>
<dbReference type="SUPFAM" id="SSF53448">
    <property type="entry name" value="Nucleotide-diphospho-sugar transferases"/>
    <property type="match status" value="1"/>
</dbReference>
<keyword evidence="2" id="KW-1185">Reference proteome</keyword>
<protein>
    <submittedName>
        <fullName evidence="1">Sugar transferase</fullName>
    </submittedName>
</protein>
<dbReference type="RefSeq" id="WP_379041876.1">
    <property type="nucleotide sequence ID" value="NZ_JBHSKW010000018.1"/>
</dbReference>